<evidence type="ECO:0000313" key="7">
    <source>
        <dbReference type="EMBL" id="OYD48021.1"/>
    </source>
</evidence>
<comment type="caution">
    <text evidence="7">The sequence shown here is derived from an EMBL/GenBank/DDBJ whole genome shotgun (WGS) entry which is preliminary data.</text>
</comment>
<feature type="domain" description="HDOD" evidence="6">
    <location>
        <begin position="313"/>
        <end position="509"/>
    </location>
</feature>
<dbReference type="PROSITE" id="PS50011">
    <property type="entry name" value="PROTEIN_KINASE_DOM"/>
    <property type="match status" value="1"/>
</dbReference>
<dbReference type="Pfam" id="PF08668">
    <property type="entry name" value="HDOD"/>
    <property type="match status" value="1"/>
</dbReference>
<evidence type="ECO:0000259" key="5">
    <source>
        <dbReference type="PROSITE" id="PS50011"/>
    </source>
</evidence>
<evidence type="ECO:0000256" key="3">
    <source>
        <dbReference type="ARBA" id="ARBA00022777"/>
    </source>
</evidence>
<dbReference type="InterPro" id="IPR008271">
    <property type="entry name" value="Ser/Thr_kinase_AS"/>
</dbReference>
<gene>
    <name evidence="7" type="ORF">CBY09_20950</name>
</gene>
<dbReference type="InterPro" id="IPR003018">
    <property type="entry name" value="GAF"/>
</dbReference>
<evidence type="ECO:0000256" key="4">
    <source>
        <dbReference type="ARBA" id="ARBA00022840"/>
    </source>
</evidence>
<dbReference type="PANTHER" id="PTHR43289:SF34">
    <property type="entry name" value="SERINE_THREONINE-PROTEIN KINASE YBDM-RELATED"/>
    <property type="match status" value="1"/>
</dbReference>
<reference evidence="7 8" key="1">
    <citation type="submission" date="2017-07" db="EMBL/GenBank/DDBJ databases">
        <title>Acidovorax KNDSW TSA 6 genome sequence and assembly.</title>
        <authorList>
            <person name="Mayilraj S."/>
        </authorList>
    </citation>
    <scope>NUCLEOTIDE SEQUENCE [LARGE SCALE GENOMIC DNA]</scope>
    <source>
        <strain evidence="7 8">KNDSW-TSA6</strain>
    </source>
</reference>
<dbReference type="InterPro" id="IPR000719">
    <property type="entry name" value="Prot_kinase_dom"/>
</dbReference>
<dbReference type="Gene3D" id="3.30.450.40">
    <property type="match status" value="1"/>
</dbReference>
<dbReference type="RefSeq" id="WP_094291515.1">
    <property type="nucleotide sequence ID" value="NZ_NOIG01000013.1"/>
</dbReference>
<keyword evidence="1" id="KW-0808">Transferase</keyword>
<dbReference type="AlphaFoldDB" id="A0A235EG85"/>
<dbReference type="InterPro" id="IPR011009">
    <property type="entry name" value="Kinase-like_dom_sf"/>
</dbReference>
<keyword evidence="4" id="KW-0067">ATP-binding</keyword>
<accession>A0A235EG85</accession>
<evidence type="ECO:0000256" key="1">
    <source>
        <dbReference type="ARBA" id="ARBA00022679"/>
    </source>
</evidence>
<dbReference type="GO" id="GO:0004674">
    <property type="term" value="F:protein serine/threonine kinase activity"/>
    <property type="evidence" value="ECO:0007669"/>
    <property type="project" value="UniProtKB-KW"/>
</dbReference>
<sequence>MPDFAPLSTTRRWALGSGDKPPATLGRFELKKQLGRGAQATVWLAVDPRLQREVAIKLMRPLQDQDPSVLEQWLREARHVGRLAHPNIVPVFEADVQGLQPYIVFEYVPGRTLAEHLAQQGRCTPHDAVALMVDVLDGLQAAHQAGIVHRDLKPSNIMVDAQRHARVMDFGMAAPVQAAPDAQLASGTPAYMAPEAAAGAAPTPAMDVYSAALVLVELLSGKPLIHQKDTWQALYRLANEDLALPEDLGPGVDDGLRAILQRGMARDPGQRYASAAEFRDALRAWAAPASAPTATSNATLDFLLRRMRHKSDFPALSDSVARIQRVANSEDDSISDLTHEILKDVALTNKLLRLVNSVHYAHASRGTISTVSRAVSLVGFNAVRNMALSLVLLDHMQDKQHASQMREEFLRAMMAGSVAAELCGASQAAEEAFIGAMFQNLGRMLCEFYFPEEARQVRSLVASGRMEGGEESASLQVLGLGFEDLGVGVARVWGLPESLQRCMRKPLGSPTQRAPEQGAERMRWAAMAANEVASTLLFGDPAQMEAQLGQVGTRYARTLALSAESIAEATLRARHKLVALAEALDLRVAPDTPAARLLRLPQPAGAQPVVEDALGSHELRPSETPPLPAVLESQAGGAVSVAQVNEVLAAGIQDITNAMVESFQLNDVLRMILETMFRALGFRRMVFCLRDPKTEVLTGRFGLGEGSEAAVRAMKVPLKAHGDLFAAVCLRGADTLINDATEPRMQARLPQWYRTGLNAPSFLLLPLQIKGQTFALIYADQTVAGGIVVDDKALGLLRTLRNQAVMAFRQAG</sequence>
<dbReference type="Pfam" id="PF01590">
    <property type="entry name" value="GAF"/>
    <property type="match status" value="1"/>
</dbReference>
<dbReference type="Gene3D" id="1.10.3210.10">
    <property type="entry name" value="Hypothetical protein af1432"/>
    <property type="match status" value="1"/>
</dbReference>
<feature type="domain" description="Protein kinase" evidence="5">
    <location>
        <begin position="28"/>
        <end position="286"/>
    </location>
</feature>
<organism evidence="7 8">
    <name type="scientific">Acidovorax kalamii</name>
    <dbReference type="NCBI Taxonomy" id="2004485"/>
    <lineage>
        <taxon>Bacteria</taxon>
        <taxon>Pseudomonadati</taxon>
        <taxon>Pseudomonadota</taxon>
        <taxon>Betaproteobacteria</taxon>
        <taxon>Burkholderiales</taxon>
        <taxon>Comamonadaceae</taxon>
        <taxon>Acidovorax</taxon>
    </lineage>
</organism>
<evidence type="ECO:0000259" key="6">
    <source>
        <dbReference type="PROSITE" id="PS51833"/>
    </source>
</evidence>
<dbReference type="PROSITE" id="PS51833">
    <property type="entry name" value="HDOD"/>
    <property type="match status" value="1"/>
</dbReference>
<evidence type="ECO:0000313" key="8">
    <source>
        <dbReference type="Proteomes" id="UP000215441"/>
    </source>
</evidence>
<keyword evidence="7" id="KW-0723">Serine/threonine-protein kinase</keyword>
<dbReference type="PROSITE" id="PS00108">
    <property type="entry name" value="PROTEIN_KINASE_ST"/>
    <property type="match status" value="1"/>
</dbReference>
<keyword evidence="2" id="KW-0547">Nucleotide-binding</keyword>
<dbReference type="Gene3D" id="1.10.510.10">
    <property type="entry name" value="Transferase(Phosphotransferase) domain 1"/>
    <property type="match status" value="1"/>
</dbReference>
<dbReference type="PANTHER" id="PTHR43289">
    <property type="entry name" value="MITOGEN-ACTIVATED PROTEIN KINASE KINASE KINASE 20-RELATED"/>
    <property type="match status" value="1"/>
</dbReference>
<dbReference type="Proteomes" id="UP000215441">
    <property type="component" value="Unassembled WGS sequence"/>
</dbReference>
<dbReference type="SUPFAM" id="SSF109604">
    <property type="entry name" value="HD-domain/PDEase-like"/>
    <property type="match status" value="1"/>
</dbReference>
<dbReference type="EMBL" id="NOIG01000013">
    <property type="protein sequence ID" value="OYD48021.1"/>
    <property type="molecule type" value="Genomic_DNA"/>
</dbReference>
<evidence type="ECO:0000256" key="2">
    <source>
        <dbReference type="ARBA" id="ARBA00022741"/>
    </source>
</evidence>
<keyword evidence="8" id="KW-1185">Reference proteome</keyword>
<dbReference type="InterPro" id="IPR013976">
    <property type="entry name" value="HDOD"/>
</dbReference>
<dbReference type="OrthoDB" id="9791419at2"/>
<dbReference type="InterPro" id="IPR029016">
    <property type="entry name" value="GAF-like_dom_sf"/>
</dbReference>
<dbReference type="SUPFAM" id="SSF56112">
    <property type="entry name" value="Protein kinase-like (PK-like)"/>
    <property type="match status" value="1"/>
</dbReference>
<dbReference type="CDD" id="cd14014">
    <property type="entry name" value="STKc_PknB_like"/>
    <property type="match status" value="1"/>
</dbReference>
<keyword evidence="3 7" id="KW-0418">Kinase</keyword>
<dbReference type="Gene3D" id="3.30.200.20">
    <property type="entry name" value="Phosphorylase Kinase, domain 1"/>
    <property type="match status" value="1"/>
</dbReference>
<dbReference type="Pfam" id="PF00069">
    <property type="entry name" value="Pkinase"/>
    <property type="match status" value="1"/>
</dbReference>
<dbReference type="SUPFAM" id="SSF55781">
    <property type="entry name" value="GAF domain-like"/>
    <property type="match status" value="1"/>
</dbReference>
<protein>
    <submittedName>
        <fullName evidence="7">Serine/threonine protein kinase</fullName>
    </submittedName>
</protein>
<dbReference type="GO" id="GO:0005524">
    <property type="term" value="F:ATP binding"/>
    <property type="evidence" value="ECO:0007669"/>
    <property type="project" value="UniProtKB-KW"/>
</dbReference>
<name>A0A235EG85_9BURK</name>
<dbReference type="SMART" id="SM00220">
    <property type="entry name" value="S_TKc"/>
    <property type="match status" value="1"/>
</dbReference>
<proteinExistence type="predicted"/>